<feature type="compositionally biased region" description="Basic and acidic residues" evidence="16">
    <location>
        <begin position="581"/>
        <end position="592"/>
    </location>
</feature>
<feature type="compositionally biased region" description="Basic residues" evidence="16">
    <location>
        <begin position="179"/>
        <end position="189"/>
    </location>
</feature>
<keyword evidence="10" id="KW-0695">RNA-directed DNA polymerase</keyword>
<dbReference type="GO" id="GO:0005634">
    <property type="term" value="C:nucleus"/>
    <property type="evidence" value="ECO:0007669"/>
    <property type="project" value="UniProtKB-ARBA"/>
</dbReference>
<name>A0A9Q3JAB7_9BASI</name>
<evidence type="ECO:0000313" key="18">
    <source>
        <dbReference type="EMBL" id="MBW0558264.1"/>
    </source>
</evidence>
<evidence type="ECO:0000256" key="12">
    <source>
        <dbReference type="ARBA" id="ARBA00023172"/>
    </source>
</evidence>
<dbReference type="Pfam" id="PF07727">
    <property type="entry name" value="RVT_2"/>
    <property type="match status" value="1"/>
</dbReference>
<feature type="non-terminal residue" evidence="18">
    <location>
        <position position="1"/>
    </location>
</feature>
<dbReference type="Proteomes" id="UP000765509">
    <property type="component" value="Unassembled WGS sequence"/>
</dbReference>
<dbReference type="GO" id="GO:0003887">
    <property type="term" value="F:DNA-directed DNA polymerase activity"/>
    <property type="evidence" value="ECO:0007669"/>
    <property type="project" value="UniProtKB-KW"/>
</dbReference>
<comment type="catalytic activity">
    <reaction evidence="15">
        <text>DNA(n) + a 2'-deoxyribonucleoside 5'-triphosphate = DNA(n+1) + diphosphate</text>
        <dbReference type="Rhea" id="RHEA:22508"/>
        <dbReference type="Rhea" id="RHEA-COMP:17339"/>
        <dbReference type="Rhea" id="RHEA-COMP:17340"/>
        <dbReference type="ChEBI" id="CHEBI:33019"/>
        <dbReference type="ChEBI" id="CHEBI:61560"/>
        <dbReference type="ChEBI" id="CHEBI:173112"/>
        <dbReference type="EC" id="2.7.7.7"/>
    </reaction>
</comment>
<keyword evidence="13" id="KW-0511">Multifunctional enzyme</keyword>
<keyword evidence="5" id="KW-0255">Endonuclease</keyword>
<keyword evidence="6" id="KW-0378">Hydrolase</keyword>
<keyword evidence="11" id="KW-0808">Transferase</keyword>
<accession>A0A9Q3JAB7</accession>
<comment type="catalytic activity">
    <reaction evidence="14">
        <text>DNA(n) + a 2'-deoxyribonucleoside 5'-triphosphate = DNA(n+1) + diphosphate</text>
        <dbReference type="Rhea" id="RHEA:22508"/>
        <dbReference type="Rhea" id="RHEA-COMP:17339"/>
        <dbReference type="Rhea" id="RHEA-COMP:17340"/>
        <dbReference type="ChEBI" id="CHEBI:33019"/>
        <dbReference type="ChEBI" id="CHEBI:61560"/>
        <dbReference type="ChEBI" id="CHEBI:173112"/>
        <dbReference type="EC" id="2.7.7.49"/>
    </reaction>
</comment>
<dbReference type="PANTHER" id="PTHR42648">
    <property type="entry name" value="TRANSPOSASE, PUTATIVE-RELATED"/>
    <property type="match status" value="1"/>
</dbReference>
<reference evidence="18" key="1">
    <citation type="submission" date="2021-03" db="EMBL/GenBank/DDBJ databases">
        <title>Draft genome sequence of rust myrtle Austropuccinia psidii MF-1, a brazilian biotype.</title>
        <authorList>
            <person name="Quecine M.C."/>
            <person name="Pachon D.M.R."/>
            <person name="Bonatelli M.L."/>
            <person name="Correr F.H."/>
            <person name="Franceschini L.M."/>
            <person name="Leite T.F."/>
            <person name="Margarido G.R.A."/>
            <person name="Almeida C.A."/>
            <person name="Ferrarezi J.A."/>
            <person name="Labate C.A."/>
        </authorList>
    </citation>
    <scope>NUCLEOTIDE SEQUENCE</scope>
    <source>
        <strain evidence="18">MF-1</strain>
    </source>
</reference>
<evidence type="ECO:0000259" key="17">
    <source>
        <dbReference type="PROSITE" id="PS50994"/>
    </source>
</evidence>
<dbReference type="GO" id="GO:0016787">
    <property type="term" value="F:hydrolase activity"/>
    <property type="evidence" value="ECO:0007669"/>
    <property type="project" value="UniProtKB-KW"/>
</dbReference>
<evidence type="ECO:0000256" key="13">
    <source>
        <dbReference type="ARBA" id="ARBA00023268"/>
    </source>
</evidence>
<keyword evidence="11" id="KW-0239">DNA-directed DNA polymerase</keyword>
<dbReference type="GO" id="GO:0003964">
    <property type="term" value="F:RNA-directed DNA polymerase activity"/>
    <property type="evidence" value="ECO:0007669"/>
    <property type="project" value="UniProtKB-KW"/>
</dbReference>
<keyword evidence="3" id="KW-0540">Nuclease</keyword>
<evidence type="ECO:0000256" key="10">
    <source>
        <dbReference type="ARBA" id="ARBA00022918"/>
    </source>
</evidence>
<keyword evidence="4" id="KW-0479">Metal-binding</keyword>
<dbReference type="InterPro" id="IPR012337">
    <property type="entry name" value="RNaseH-like_sf"/>
</dbReference>
<feature type="compositionally biased region" description="Polar residues" evidence="16">
    <location>
        <begin position="151"/>
        <end position="171"/>
    </location>
</feature>
<dbReference type="GO" id="GO:0004519">
    <property type="term" value="F:endonuclease activity"/>
    <property type="evidence" value="ECO:0007669"/>
    <property type="project" value="UniProtKB-KW"/>
</dbReference>
<dbReference type="OrthoDB" id="2506833at2759"/>
<evidence type="ECO:0000256" key="1">
    <source>
        <dbReference type="ARBA" id="ARBA00022578"/>
    </source>
</evidence>
<keyword evidence="7" id="KW-0460">Magnesium</keyword>
<evidence type="ECO:0000256" key="5">
    <source>
        <dbReference type="ARBA" id="ARBA00022759"/>
    </source>
</evidence>
<keyword evidence="1" id="KW-0815">Transposition</keyword>
<dbReference type="PANTHER" id="PTHR42648:SF11">
    <property type="entry name" value="TRANSPOSON TY4-P GAG-POL POLYPROTEIN"/>
    <property type="match status" value="1"/>
</dbReference>
<dbReference type="InterPro" id="IPR039537">
    <property type="entry name" value="Retrotran_Ty1/copia-like"/>
</dbReference>
<dbReference type="EMBL" id="AVOT02066457">
    <property type="protein sequence ID" value="MBW0558264.1"/>
    <property type="molecule type" value="Genomic_DNA"/>
</dbReference>
<evidence type="ECO:0000313" key="19">
    <source>
        <dbReference type="Proteomes" id="UP000765509"/>
    </source>
</evidence>
<proteinExistence type="predicted"/>
<evidence type="ECO:0000256" key="3">
    <source>
        <dbReference type="ARBA" id="ARBA00022722"/>
    </source>
</evidence>
<dbReference type="GO" id="GO:0032196">
    <property type="term" value="P:transposition"/>
    <property type="evidence" value="ECO:0007669"/>
    <property type="project" value="UniProtKB-KW"/>
</dbReference>
<evidence type="ECO:0000256" key="15">
    <source>
        <dbReference type="ARBA" id="ARBA00049244"/>
    </source>
</evidence>
<dbReference type="InterPro" id="IPR001584">
    <property type="entry name" value="Integrase_cat-core"/>
</dbReference>
<keyword evidence="19" id="KW-1185">Reference proteome</keyword>
<keyword evidence="2" id="KW-0548">Nucleotidyltransferase</keyword>
<evidence type="ECO:0000256" key="4">
    <source>
        <dbReference type="ARBA" id="ARBA00022723"/>
    </source>
</evidence>
<evidence type="ECO:0000256" key="11">
    <source>
        <dbReference type="ARBA" id="ARBA00022932"/>
    </source>
</evidence>
<feature type="domain" description="Integrase catalytic" evidence="17">
    <location>
        <begin position="412"/>
        <end position="503"/>
    </location>
</feature>
<comment type="caution">
    <text evidence="18">The sequence shown here is derived from an EMBL/GenBank/DDBJ whole genome shotgun (WGS) entry which is preliminary data.</text>
</comment>
<feature type="region of interest" description="Disordered" evidence="16">
    <location>
        <begin position="1"/>
        <end position="25"/>
    </location>
</feature>
<dbReference type="InterPro" id="IPR013103">
    <property type="entry name" value="RVT_2"/>
</dbReference>
<dbReference type="SUPFAM" id="SSF53098">
    <property type="entry name" value="Ribonuclease H-like"/>
    <property type="match status" value="1"/>
</dbReference>
<feature type="compositionally biased region" description="Polar residues" evidence="16">
    <location>
        <begin position="1"/>
        <end position="15"/>
    </location>
</feature>
<feature type="region of interest" description="Disordered" evidence="16">
    <location>
        <begin position="151"/>
        <end position="198"/>
    </location>
</feature>
<feature type="region of interest" description="Disordered" evidence="16">
    <location>
        <begin position="575"/>
        <end position="642"/>
    </location>
</feature>
<organism evidence="18 19">
    <name type="scientific">Austropuccinia psidii MF-1</name>
    <dbReference type="NCBI Taxonomy" id="1389203"/>
    <lineage>
        <taxon>Eukaryota</taxon>
        <taxon>Fungi</taxon>
        <taxon>Dikarya</taxon>
        <taxon>Basidiomycota</taxon>
        <taxon>Pucciniomycotina</taxon>
        <taxon>Pucciniomycetes</taxon>
        <taxon>Pucciniales</taxon>
        <taxon>Sphaerophragmiaceae</taxon>
        <taxon>Austropuccinia</taxon>
    </lineage>
</organism>
<gene>
    <name evidence="18" type="ORF">O181_097979</name>
</gene>
<evidence type="ECO:0000256" key="16">
    <source>
        <dbReference type="SAM" id="MobiDB-lite"/>
    </source>
</evidence>
<dbReference type="PROSITE" id="PS50994">
    <property type="entry name" value="INTEGRASE"/>
    <property type="match status" value="1"/>
</dbReference>
<protein>
    <recommendedName>
        <fullName evidence="17">Integrase catalytic domain-containing protein</fullName>
    </recommendedName>
</protein>
<dbReference type="GO" id="GO:0003723">
    <property type="term" value="F:RNA binding"/>
    <property type="evidence" value="ECO:0007669"/>
    <property type="project" value="UniProtKB-KW"/>
</dbReference>
<keyword evidence="12" id="KW-0233">DNA recombination</keyword>
<evidence type="ECO:0000256" key="6">
    <source>
        <dbReference type="ARBA" id="ARBA00022801"/>
    </source>
</evidence>
<dbReference type="GO" id="GO:0015074">
    <property type="term" value="P:DNA integration"/>
    <property type="evidence" value="ECO:0007669"/>
    <property type="project" value="UniProtKB-KW"/>
</dbReference>
<keyword evidence="8" id="KW-0694">RNA-binding</keyword>
<evidence type="ECO:0000256" key="14">
    <source>
        <dbReference type="ARBA" id="ARBA00048173"/>
    </source>
</evidence>
<dbReference type="Gene3D" id="3.30.420.10">
    <property type="entry name" value="Ribonuclease H-like superfamily/Ribonuclease H"/>
    <property type="match status" value="1"/>
</dbReference>
<sequence length="828" mass="94001">MSNPSSARPPNTNQPTEDELSDSGSLKVKVNQLNRTNWVQWKCHMTNYLNRCGYGCLFHAPSEKEKITTKYQGKNSAGLAILWTTVSEELQGILLENDDLFFTAWNALGDACGRNSTVTICRALTRLTSLTYEPGSSLNHHIDLFLKLTQDNQGSSKKPNGNNQSTSTTAQGEGDNKKRQNLKKKRREKTRNNTESVSKRLEKLEKLLLNNSLNTSANAVTTRPSIDQKVEKEHCSSDSDTYYLPSESIYAIDYQDRETLYLDTGCGRSVVNNLTLLSNVVKIRKNIKTFGSPVEITHQGALNLFGYHIAPVSFAPKGPVNLISVSQLVDHGIKPHYKNDSFLIKKGNSIITTFTRDGNLYSNQHQSCVNLAEVREGRDWHTLMGHPSDKYLEHLLNQLGVTERFTPSKEYRGGEFTSSRLKDYFLKSGISIEQGAPHSPQTNGVAERFNKTLLSKIRCLLCQSKIPITYWDEAARHASLLLNHTPHCFLSFGTPFNKLKEHNMWIEPELDYSKIIPFGYRVHVLKLTNISKVSEKTMTLCAMTNGRYSDAMRFLDIDSGKIVISQDFIVPSTFRSSTPQKKTESLPKEVRSSQHQWVELPSPEIPNSTKLDSDSTTITTGRSEAEPTARTQGSQMKGWDYVPHYDTAPKNISSSIDRQNIIKDSRQMTRRSNQALLTDVVPYSKAMGDTQEKEKWHNAMKTEFNLLMQHNTGHLVPYPTDGFKVIGGMWRLTEKRNEFGEVYRHKARWVVLGNHQIHMLHYFDTWSSVGRNEMFKIMLSMVVNSKFIAYQFDVETAFLHGNMDAVIYVKQVKGFEAPGKENWVWLLN</sequence>
<dbReference type="AlphaFoldDB" id="A0A9Q3JAB7"/>
<keyword evidence="9" id="KW-0229">DNA integration</keyword>
<evidence type="ECO:0000256" key="7">
    <source>
        <dbReference type="ARBA" id="ARBA00022842"/>
    </source>
</evidence>
<dbReference type="GO" id="GO:0046872">
    <property type="term" value="F:metal ion binding"/>
    <property type="evidence" value="ECO:0007669"/>
    <property type="project" value="UniProtKB-KW"/>
</dbReference>
<evidence type="ECO:0000256" key="8">
    <source>
        <dbReference type="ARBA" id="ARBA00022884"/>
    </source>
</evidence>
<feature type="compositionally biased region" description="Polar residues" evidence="16">
    <location>
        <begin position="605"/>
        <end position="622"/>
    </location>
</feature>
<dbReference type="GO" id="GO:0006310">
    <property type="term" value="P:DNA recombination"/>
    <property type="evidence" value="ECO:0007669"/>
    <property type="project" value="UniProtKB-KW"/>
</dbReference>
<dbReference type="InterPro" id="IPR036397">
    <property type="entry name" value="RNaseH_sf"/>
</dbReference>
<evidence type="ECO:0000256" key="2">
    <source>
        <dbReference type="ARBA" id="ARBA00022695"/>
    </source>
</evidence>
<evidence type="ECO:0000256" key="9">
    <source>
        <dbReference type="ARBA" id="ARBA00022908"/>
    </source>
</evidence>